<dbReference type="RefSeq" id="XP_032827735.1">
    <property type="nucleotide sequence ID" value="XM_032971844.1"/>
</dbReference>
<keyword evidence="2" id="KW-0732">Signal</keyword>
<dbReference type="RefSeq" id="XP_032827739.1">
    <property type="nucleotide sequence ID" value="XM_032971848.1"/>
</dbReference>
<feature type="signal peptide" evidence="2">
    <location>
        <begin position="1"/>
        <end position="26"/>
    </location>
</feature>
<evidence type="ECO:0000313" key="4">
    <source>
        <dbReference type="RefSeq" id="XP_032827735.1"/>
    </source>
</evidence>
<dbReference type="AlphaFoldDB" id="A0AAJ7XC27"/>
<evidence type="ECO:0000313" key="3">
    <source>
        <dbReference type="Proteomes" id="UP001318040"/>
    </source>
</evidence>
<accession>A0AAJ7XC27</accession>
<feature type="chain" id="PRO_5044709714" evidence="2">
    <location>
        <begin position="27"/>
        <end position="317"/>
    </location>
</feature>
<evidence type="ECO:0000313" key="5">
    <source>
        <dbReference type="RefSeq" id="XP_032827736.1"/>
    </source>
</evidence>
<protein>
    <submittedName>
        <fullName evidence="4 5">Sarcoplasmic reticulum histidine-rich calcium-binding protein-like</fullName>
    </submittedName>
</protein>
<proteinExistence type="predicted"/>
<feature type="compositionally biased region" description="Basic and acidic residues" evidence="1">
    <location>
        <begin position="177"/>
        <end position="219"/>
    </location>
</feature>
<evidence type="ECO:0000256" key="2">
    <source>
        <dbReference type="SAM" id="SignalP"/>
    </source>
</evidence>
<keyword evidence="3" id="KW-1185">Reference proteome</keyword>
<dbReference type="RefSeq" id="XP_032827738.1">
    <property type="nucleotide sequence ID" value="XM_032971847.1"/>
</dbReference>
<feature type="compositionally biased region" description="Low complexity" evidence="1">
    <location>
        <begin position="237"/>
        <end position="252"/>
    </location>
</feature>
<organism evidence="3 6">
    <name type="scientific">Petromyzon marinus</name>
    <name type="common">Sea lamprey</name>
    <dbReference type="NCBI Taxonomy" id="7757"/>
    <lineage>
        <taxon>Eukaryota</taxon>
        <taxon>Metazoa</taxon>
        <taxon>Chordata</taxon>
        <taxon>Craniata</taxon>
        <taxon>Vertebrata</taxon>
        <taxon>Cyclostomata</taxon>
        <taxon>Hyperoartia</taxon>
        <taxon>Petromyzontiformes</taxon>
        <taxon>Petromyzontidae</taxon>
        <taxon>Petromyzon</taxon>
    </lineage>
</organism>
<gene>
    <name evidence="4 5 6 7" type="primary">LOC116952469</name>
</gene>
<name>A0AAJ7XC27_PETMA</name>
<evidence type="ECO:0000256" key="1">
    <source>
        <dbReference type="SAM" id="MobiDB-lite"/>
    </source>
</evidence>
<evidence type="ECO:0000313" key="6">
    <source>
        <dbReference type="RefSeq" id="XP_032827738.1"/>
    </source>
</evidence>
<sequence length="317" mass="36448">MEVPSVILVAFLVLFSTMIPAEFVQGAPLPRRQHGAARKAAARPKNALRQLLTPQGKELGLQRMKRQPAEEEAASDTEGAGGDPPQAPPEMDGVLAPEFYPVGQAEPVEPGLHSSEPERHGGREEEEEEQERGGGHREDDDDDDDGQDRGQQRWQDYSEPDDDDESRRGGGGGGHYGHYDRARAEEEEQQRQEEEERRRRQQESYDPYGGHRESHEGHQDGYGGHQDSYGDHRDPYSNEYNPYSSSRSYNPYHEYQQQQYERMREYQDRYMRMMEELGVPGVWVDGRFRRQDNADQEGVHDAYYAARGPHSRHPYDY</sequence>
<dbReference type="RefSeq" id="XP_032827736.1">
    <property type="nucleotide sequence ID" value="XM_032971845.1"/>
</dbReference>
<evidence type="ECO:0000313" key="7">
    <source>
        <dbReference type="RefSeq" id="XP_032827739.1"/>
    </source>
</evidence>
<feature type="region of interest" description="Disordered" evidence="1">
    <location>
        <begin position="34"/>
        <end position="252"/>
    </location>
</feature>
<dbReference type="Proteomes" id="UP001318040">
    <property type="component" value="Chromosome 47"/>
</dbReference>
<dbReference type="KEGG" id="pmrn:116952469"/>
<reference evidence="4 5" key="1">
    <citation type="submission" date="2025-04" db="UniProtKB">
        <authorList>
            <consortium name="RefSeq"/>
        </authorList>
    </citation>
    <scope>IDENTIFICATION</scope>
    <source>
        <tissue evidence="4 5">Sperm</tissue>
    </source>
</reference>